<reference evidence="1" key="1">
    <citation type="submission" date="2018-02" db="EMBL/GenBank/DDBJ databases">
        <title>Rhizophora mucronata_Transcriptome.</title>
        <authorList>
            <person name="Meera S.P."/>
            <person name="Sreeshan A."/>
            <person name="Augustine A."/>
        </authorList>
    </citation>
    <scope>NUCLEOTIDE SEQUENCE</scope>
    <source>
        <tissue evidence="1">Leaf</tissue>
    </source>
</reference>
<protein>
    <submittedName>
        <fullName evidence="1">Uncharacterized protein</fullName>
    </submittedName>
</protein>
<dbReference type="EMBL" id="GGEC01069400">
    <property type="protein sequence ID" value="MBX49884.1"/>
    <property type="molecule type" value="Transcribed_RNA"/>
</dbReference>
<proteinExistence type="predicted"/>
<accession>A0A2P2P546</accession>
<dbReference type="AlphaFoldDB" id="A0A2P2P546"/>
<name>A0A2P2P546_RHIMU</name>
<sequence length="29" mass="3178">MHCKSKDDNVGGHVLSVELLANDKMLVHS</sequence>
<evidence type="ECO:0000313" key="1">
    <source>
        <dbReference type="EMBL" id="MBX49884.1"/>
    </source>
</evidence>
<organism evidence="1">
    <name type="scientific">Rhizophora mucronata</name>
    <name type="common">Asiatic mangrove</name>
    <dbReference type="NCBI Taxonomy" id="61149"/>
    <lineage>
        <taxon>Eukaryota</taxon>
        <taxon>Viridiplantae</taxon>
        <taxon>Streptophyta</taxon>
        <taxon>Embryophyta</taxon>
        <taxon>Tracheophyta</taxon>
        <taxon>Spermatophyta</taxon>
        <taxon>Magnoliopsida</taxon>
        <taxon>eudicotyledons</taxon>
        <taxon>Gunneridae</taxon>
        <taxon>Pentapetalae</taxon>
        <taxon>rosids</taxon>
        <taxon>fabids</taxon>
        <taxon>Malpighiales</taxon>
        <taxon>Rhizophoraceae</taxon>
        <taxon>Rhizophora</taxon>
    </lineage>
</organism>